<feature type="region of interest" description="Disordered" evidence="2">
    <location>
        <begin position="263"/>
        <end position="357"/>
    </location>
</feature>
<keyword evidence="1" id="KW-0175">Coiled coil</keyword>
<accession>A0AAN6PAB5</accession>
<feature type="compositionally biased region" description="Basic and acidic residues" evidence="2">
    <location>
        <begin position="218"/>
        <end position="240"/>
    </location>
</feature>
<feature type="coiled-coil region" evidence="1">
    <location>
        <begin position="428"/>
        <end position="455"/>
    </location>
</feature>
<reference evidence="4" key="1">
    <citation type="journal article" date="2023" name="Mol. Phylogenet. Evol.">
        <title>Genome-scale phylogeny and comparative genomics of the fungal order Sordariales.</title>
        <authorList>
            <person name="Hensen N."/>
            <person name="Bonometti L."/>
            <person name="Westerberg I."/>
            <person name="Brannstrom I.O."/>
            <person name="Guillou S."/>
            <person name="Cros-Aarteil S."/>
            <person name="Calhoun S."/>
            <person name="Haridas S."/>
            <person name="Kuo A."/>
            <person name="Mondo S."/>
            <person name="Pangilinan J."/>
            <person name="Riley R."/>
            <person name="LaButti K."/>
            <person name="Andreopoulos B."/>
            <person name="Lipzen A."/>
            <person name="Chen C."/>
            <person name="Yan M."/>
            <person name="Daum C."/>
            <person name="Ng V."/>
            <person name="Clum A."/>
            <person name="Steindorff A."/>
            <person name="Ohm R.A."/>
            <person name="Martin F."/>
            <person name="Silar P."/>
            <person name="Natvig D.O."/>
            <person name="Lalanne C."/>
            <person name="Gautier V."/>
            <person name="Ament-Velasquez S.L."/>
            <person name="Kruys A."/>
            <person name="Hutchinson M.I."/>
            <person name="Powell A.J."/>
            <person name="Barry K."/>
            <person name="Miller A.N."/>
            <person name="Grigoriev I.V."/>
            <person name="Debuchy R."/>
            <person name="Gladieux P."/>
            <person name="Hiltunen Thoren M."/>
            <person name="Johannesson H."/>
        </authorList>
    </citation>
    <scope>NUCLEOTIDE SEQUENCE [LARGE SCALE GENOMIC DNA]</scope>
    <source>
        <strain evidence="4">CBS 284.82</strain>
    </source>
</reference>
<evidence type="ECO:0000256" key="1">
    <source>
        <dbReference type="SAM" id="Coils"/>
    </source>
</evidence>
<protein>
    <submittedName>
        <fullName evidence="3">Uncharacterized protein</fullName>
    </submittedName>
</protein>
<name>A0AAN6PAB5_9PEZI</name>
<comment type="caution">
    <text evidence="3">The sequence shown here is derived from an EMBL/GenBank/DDBJ whole genome shotgun (WGS) entry which is preliminary data.</text>
</comment>
<gene>
    <name evidence="3" type="ORF">C8A01DRAFT_38889</name>
</gene>
<evidence type="ECO:0000313" key="3">
    <source>
        <dbReference type="EMBL" id="KAK4034630.1"/>
    </source>
</evidence>
<dbReference type="AlphaFoldDB" id="A0AAN6PAB5"/>
<dbReference type="Proteomes" id="UP001303115">
    <property type="component" value="Unassembled WGS sequence"/>
</dbReference>
<organism evidence="3 4">
    <name type="scientific">Parachaetomium inaequale</name>
    <dbReference type="NCBI Taxonomy" id="2588326"/>
    <lineage>
        <taxon>Eukaryota</taxon>
        <taxon>Fungi</taxon>
        <taxon>Dikarya</taxon>
        <taxon>Ascomycota</taxon>
        <taxon>Pezizomycotina</taxon>
        <taxon>Sordariomycetes</taxon>
        <taxon>Sordariomycetidae</taxon>
        <taxon>Sordariales</taxon>
        <taxon>Chaetomiaceae</taxon>
        <taxon>Parachaetomium</taxon>
    </lineage>
</organism>
<dbReference type="EMBL" id="MU854471">
    <property type="protein sequence ID" value="KAK4034630.1"/>
    <property type="molecule type" value="Genomic_DNA"/>
</dbReference>
<feature type="compositionally biased region" description="Polar residues" evidence="2">
    <location>
        <begin position="271"/>
        <end position="284"/>
    </location>
</feature>
<proteinExistence type="predicted"/>
<feature type="compositionally biased region" description="Polar residues" evidence="2">
    <location>
        <begin position="319"/>
        <end position="328"/>
    </location>
</feature>
<sequence length="530" mass="59309">MLRHDNSLGLPSDPAQSESVTWSKKAWLEHYIDLYPRTVRIFVALLYQQNRGLVSFDAAEVIIVILSYSDLRVNPDQWQDHSFWRRTKKTLGKIEVWMDKAVHWAGAFDRRGRMPWFPCSTDAQALRYLDPYGGLLVPRSVSKLLHGVQLCWMIFGRPPTEFWASARLDDPEWRRKYMLPVARDFEQRVTRCEAARVEALMKAVFPTKPKGIPKVGFRKFDYHGAPKPSPDGRRYARPDFDAPPARLNDPEVCNCSPVFADDVDRLPGAGTSDNDNDTIPSRRSSLAPEGPAGSSTPIDDRQKIGRRSAAQDQDHTAGGNHSQLSEAESATERTPPAARSCTPFYRTASPGGGYPAAEDQNAEFWEAHQKTAAQATEMSKAWALVMKMVCDMPQHTERNHKAIQALSSRVDANHESVGRRLSDQGICISTQAAQLAELDNRLAQQETRLAEQAHETAQLKTLPESLPRVSGGRDPSVDELRVQVAAQGRSLTTMRGGVATVRGLCSELDGRVTVVEERQKHRDDLAQRHN</sequence>
<feature type="region of interest" description="Disordered" evidence="2">
    <location>
        <begin position="216"/>
        <end position="248"/>
    </location>
</feature>
<evidence type="ECO:0000256" key="2">
    <source>
        <dbReference type="SAM" id="MobiDB-lite"/>
    </source>
</evidence>
<evidence type="ECO:0000313" key="4">
    <source>
        <dbReference type="Proteomes" id="UP001303115"/>
    </source>
</evidence>
<keyword evidence="4" id="KW-1185">Reference proteome</keyword>